<dbReference type="AlphaFoldDB" id="A0A1A9UMW3"/>
<sequence>MVNVFHFMRIKEISLQLPVDALNTLHSASSIYFKDGSVCRVRLKAFGPENIVISGYYVHIANDPIISSVSSAFSASICTSTKVLLLTSFRRNNNRISFFADDLLSKHKEKKRTHSSFASGCLLGCYCRRPHKHIVANWET</sequence>
<reference evidence="1" key="1">
    <citation type="submission" date="2020-05" db="UniProtKB">
        <authorList>
            <consortium name="EnsemblMetazoa"/>
        </authorList>
    </citation>
    <scope>IDENTIFICATION</scope>
    <source>
        <strain evidence="1">TTRI</strain>
    </source>
</reference>
<dbReference type="VEuPathDB" id="VectorBase:GAUT009812"/>
<dbReference type="Proteomes" id="UP000078200">
    <property type="component" value="Unassembled WGS sequence"/>
</dbReference>
<evidence type="ECO:0000313" key="2">
    <source>
        <dbReference type="Proteomes" id="UP000078200"/>
    </source>
</evidence>
<evidence type="ECO:0000313" key="1">
    <source>
        <dbReference type="EnsemblMetazoa" id="GAUT009812-PA"/>
    </source>
</evidence>
<dbReference type="EnsemblMetazoa" id="GAUT009812-RA">
    <property type="protein sequence ID" value="GAUT009812-PA"/>
    <property type="gene ID" value="GAUT009812"/>
</dbReference>
<name>A0A1A9UMW3_GLOAU</name>
<proteinExistence type="predicted"/>
<organism evidence="1 2">
    <name type="scientific">Glossina austeni</name>
    <name type="common">Savannah tsetse fly</name>
    <dbReference type="NCBI Taxonomy" id="7395"/>
    <lineage>
        <taxon>Eukaryota</taxon>
        <taxon>Metazoa</taxon>
        <taxon>Ecdysozoa</taxon>
        <taxon>Arthropoda</taxon>
        <taxon>Hexapoda</taxon>
        <taxon>Insecta</taxon>
        <taxon>Pterygota</taxon>
        <taxon>Neoptera</taxon>
        <taxon>Endopterygota</taxon>
        <taxon>Diptera</taxon>
        <taxon>Brachycera</taxon>
        <taxon>Muscomorpha</taxon>
        <taxon>Hippoboscoidea</taxon>
        <taxon>Glossinidae</taxon>
        <taxon>Glossina</taxon>
    </lineage>
</organism>
<keyword evidence="2" id="KW-1185">Reference proteome</keyword>
<protein>
    <submittedName>
        <fullName evidence="1">Uncharacterized protein</fullName>
    </submittedName>
</protein>
<accession>A0A1A9UMW3</accession>